<comment type="caution">
    <text evidence="1">The sequence shown here is derived from an EMBL/GenBank/DDBJ whole genome shotgun (WGS) entry which is preliminary data.</text>
</comment>
<evidence type="ECO:0000313" key="1">
    <source>
        <dbReference type="EMBL" id="KGO31643.1"/>
    </source>
</evidence>
<sequence length="36" mass="4479">MIDEKIFRFFLPYPDQVRRSLLILSKLYQRVPRIKV</sequence>
<evidence type="ECO:0000313" key="2">
    <source>
        <dbReference type="Proteomes" id="UP000030023"/>
    </source>
</evidence>
<reference evidence="1 2" key="1">
    <citation type="journal article" date="2014" name="Antonie Van Leeuwenhoek">
        <title>Oenococcus alcoholitolerans sp. nov., a lactic acid bacteria isolated from cachaca and ethanol fermentation processes.</title>
        <authorList>
            <person name="Badotti F."/>
            <person name="Moreira A.P."/>
            <person name="Tonon L.A."/>
            <person name="de Lucena B.T."/>
            <person name="Gomes Fde C."/>
            <person name="Kruger R."/>
            <person name="Thompson C.C."/>
            <person name="de Morais M.A.Jr."/>
            <person name="Rosa C.A."/>
            <person name="Thompson F.L."/>
        </authorList>
    </citation>
    <scope>NUCLEOTIDE SEQUENCE [LARGE SCALE GENOMIC DNA]</scope>
    <source>
        <strain evidence="1 2">UFRJ-M7.2.18</strain>
    </source>
</reference>
<name>A0ABR4XQ93_9LACO</name>
<accession>A0ABR4XQ93</accession>
<protein>
    <submittedName>
        <fullName evidence="1">Uncharacterized protein</fullName>
    </submittedName>
</protein>
<keyword evidence="2" id="KW-1185">Reference proteome</keyword>
<dbReference type="Proteomes" id="UP000030023">
    <property type="component" value="Unassembled WGS sequence"/>
</dbReference>
<proteinExistence type="predicted"/>
<gene>
    <name evidence="1" type="ORF">Q757_05925</name>
</gene>
<organism evidence="1 2">
    <name type="scientific">Oenococcus alcoholitolerans</name>
    <dbReference type="NCBI Taxonomy" id="931074"/>
    <lineage>
        <taxon>Bacteria</taxon>
        <taxon>Bacillati</taxon>
        <taxon>Bacillota</taxon>
        <taxon>Bacilli</taxon>
        <taxon>Lactobacillales</taxon>
        <taxon>Lactobacillaceae</taxon>
        <taxon>Oenococcus</taxon>
    </lineage>
</organism>
<dbReference type="EMBL" id="AXCV01000267">
    <property type="protein sequence ID" value="KGO31643.1"/>
    <property type="molecule type" value="Genomic_DNA"/>
</dbReference>